<dbReference type="InterPro" id="IPR047611">
    <property type="entry name" value="RepABC_RepC"/>
</dbReference>
<dbReference type="InterPro" id="IPR036390">
    <property type="entry name" value="WH_DNA-bd_sf"/>
</dbReference>
<dbReference type="RefSeq" id="WP_354463588.1">
    <property type="nucleotide sequence ID" value="NZ_JBEWSZ010000004.1"/>
</dbReference>
<reference evidence="4 5" key="1">
    <citation type="submission" date="2024-06" db="EMBL/GenBank/DDBJ databases">
        <authorList>
            <person name="Kim D.-U."/>
        </authorList>
    </citation>
    <scope>NUCLEOTIDE SEQUENCE [LARGE SCALE GENOMIC DNA]</scope>
    <source>
        <strain evidence="4 5">KACC15460</strain>
    </source>
</reference>
<evidence type="ECO:0000259" key="3">
    <source>
        <dbReference type="Pfam" id="PF11800"/>
    </source>
</evidence>
<name>A0ABV2DMZ3_9HYPH</name>
<comment type="caution">
    <text evidence="4">The sequence shown here is derived from an EMBL/GenBank/DDBJ whole genome shotgun (WGS) entry which is preliminary data.</text>
</comment>
<organism evidence="4 5">
    <name type="scientific">Mesorhizobium shangrilense</name>
    <dbReference type="NCBI Taxonomy" id="460060"/>
    <lineage>
        <taxon>Bacteria</taxon>
        <taxon>Pseudomonadati</taxon>
        <taxon>Pseudomonadota</taxon>
        <taxon>Alphaproteobacteria</taxon>
        <taxon>Hyphomicrobiales</taxon>
        <taxon>Phyllobacteriaceae</taxon>
        <taxon>Mesorhizobium</taxon>
    </lineage>
</organism>
<protein>
    <submittedName>
        <fullName evidence="4">Plasmid replication protein RepC</fullName>
    </submittedName>
</protein>
<dbReference type="Pfam" id="PF03428">
    <property type="entry name" value="RP-C"/>
    <property type="match status" value="1"/>
</dbReference>
<dbReference type="SUPFAM" id="SSF46785">
    <property type="entry name" value="Winged helix' DNA-binding domain"/>
    <property type="match status" value="1"/>
</dbReference>
<dbReference type="EMBL" id="JBEWSZ010000004">
    <property type="protein sequence ID" value="MET2831470.1"/>
    <property type="molecule type" value="Genomic_DNA"/>
</dbReference>
<feature type="domain" description="Plasmid replication protein C C-terminal" evidence="3">
    <location>
        <begin position="296"/>
        <end position="396"/>
    </location>
</feature>
<evidence type="ECO:0000256" key="1">
    <source>
        <dbReference type="SAM" id="MobiDB-lite"/>
    </source>
</evidence>
<feature type="region of interest" description="Disordered" evidence="1">
    <location>
        <begin position="250"/>
        <end position="284"/>
    </location>
</feature>
<proteinExistence type="predicted"/>
<evidence type="ECO:0000313" key="5">
    <source>
        <dbReference type="Proteomes" id="UP001548832"/>
    </source>
</evidence>
<keyword evidence="5" id="KW-1185">Reference proteome</keyword>
<dbReference type="CDD" id="cd00090">
    <property type="entry name" value="HTH_ARSR"/>
    <property type="match status" value="1"/>
</dbReference>
<dbReference type="Pfam" id="PF11800">
    <property type="entry name" value="RP-C_C"/>
    <property type="match status" value="1"/>
</dbReference>
<dbReference type="InterPro" id="IPR005090">
    <property type="entry name" value="RepC_N"/>
</dbReference>
<evidence type="ECO:0000259" key="2">
    <source>
        <dbReference type="Pfam" id="PF03428"/>
    </source>
</evidence>
<sequence length="450" mass="49400">MERHYTTTPFGRRPMSLGMMATQVAAKAVDKDATVHKWHVFQHVREARDAIGATDRALAILNALLSFHPDTAFNGDSDLVVFPSNEQLISRANGMSPATLRRHLAVLVQCGLVIRRDSPNGKRFARKGPSGEIEQAYGFDLAPIVARAEEFKELAEIVAAERRALKLARERITLCRRDIVKMIATGLDEAIPADWRRFQRAYEDIAGRIPRTAVRQVLDALAGELEALWFEVQNTLETFVNSQNKNANESHFERHIQNSKPDSKNEIESRLGKEKEASGNVAETDNVRHLPKRELPLGIVLDACPEILALAKGGEIRTWRDLMAAAATGRACLGISPSAYQEACEVMGEDHAAVAIAAIQQRVEHISSPGGYLRSLTTRARDGKFSVWPMIMALLRAKLDTSRLSGRGVSSASAGLETAGKVVQTENGLAISDALQRSLGKTHRQPPGRG</sequence>
<accession>A0ABV2DMZ3</accession>
<feature type="domain" description="Plasmid replication protein C N-terminal" evidence="2">
    <location>
        <begin position="13"/>
        <end position="186"/>
    </location>
</feature>
<gene>
    <name evidence="4" type="primary">repC</name>
    <name evidence="4" type="ORF">ABVQ20_31440</name>
</gene>
<dbReference type="NCBIfam" id="NF040974">
    <property type="entry name" value="RepABC_RepC"/>
    <property type="match status" value="1"/>
</dbReference>
<dbReference type="InterPro" id="IPR011991">
    <property type="entry name" value="ArsR-like_HTH"/>
</dbReference>
<dbReference type="InterPro" id="IPR021760">
    <property type="entry name" value="RepC_C"/>
</dbReference>
<feature type="compositionally biased region" description="Basic and acidic residues" evidence="1">
    <location>
        <begin position="250"/>
        <end position="277"/>
    </location>
</feature>
<dbReference type="Proteomes" id="UP001548832">
    <property type="component" value="Unassembled WGS sequence"/>
</dbReference>
<dbReference type="NCBIfam" id="NF010396">
    <property type="entry name" value="PRK13824.1"/>
    <property type="match status" value="1"/>
</dbReference>
<evidence type="ECO:0000313" key="4">
    <source>
        <dbReference type="EMBL" id="MET2831470.1"/>
    </source>
</evidence>